<dbReference type="STRING" id="177199.A0A420Y3F6"/>
<evidence type="ECO:0000256" key="2">
    <source>
        <dbReference type="ARBA" id="ARBA00011534"/>
    </source>
</evidence>
<evidence type="ECO:0000256" key="4">
    <source>
        <dbReference type="ARBA" id="ARBA00013948"/>
    </source>
</evidence>
<dbReference type="SMART" id="SM00220">
    <property type="entry name" value="S_TKc"/>
    <property type="match status" value="1"/>
</dbReference>
<comment type="subunit">
    <text evidence="2">Component of the EKC/KEOPS complex composed of at least BUD32, CGI121, GON7, KAE1 and PCC1; the whole complex dimerizes.</text>
</comment>
<keyword evidence="6" id="KW-0723">Serine/threonine-protein kinase</keyword>
<evidence type="ECO:0000256" key="12">
    <source>
        <dbReference type="ARBA" id="ARBA00033194"/>
    </source>
</evidence>
<keyword evidence="19" id="KW-1185">Reference proteome</keyword>
<evidence type="ECO:0000256" key="16">
    <source>
        <dbReference type="SAM" id="MobiDB-lite"/>
    </source>
</evidence>
<dbReference type="Gene3D" id="1.10.510.10">
    <property type="entry name" value="Transferase(Phosphotransferase) domain 1"/>
    <property type="match status" value="1"/>
</dbReference>
<dbReference type="Gene3D" id="3.30.200.20">
    <property type="entry name" value="Phosphorylase Kinase, domain 1"/>
    <property type="match status" value="1"/>
</dbReference>
<name>A0A420Y3F6_9PEZI</name>
<evidence type="ECO:0000313" key="19">
    <source>
        <dbReference type="Proteomes" id="UP000275385"/>
    </source>
</evidence>
<evidence type="ECO:0000256" key="11">
    <source>
        <dbReference type="ARBA" id="ARBA00030980"/>
    </source>
</evidence>
<dbReference type="InterPro" id="IPR017441">
    <property type="entry name" value="Protein_kinase_ATP_BS"/>
</dbReference>
<reference evidence="18 19" key="1">
    <citation type="submission" date="2018-08" db="EMBL/GenBank/DDBJ databases">
        <title>Draft genome of the lignicolous fungus Coniochaeta pulveracea.</title>
        <authorList>
            <person name="Borstlap C.J."/>
            <person name="De Witt R.N."/>
            <person name="Botha A."/>
            <person name="Volschenk H."/>
        </authorList>
    </citation>
    <scope>NUCLEOTIDE SEQUENCE [LARGE SCALE GENOMIC DNA]</scope>
    <source>
        <strain evidence="18 19">CAB683</strain>
    </source>
</reference>
<evidence type="ECO:0000256" key="8">
    <source>
        <dbReference type="ARBA" id="ARBA00022741"/>
    </source>
</evidence>
<dbReference type="InterPro" id="IPR008266">
    <property type="entry name" value="Tyr_kinase_AS"/>
</dbReference>
<evidence type="ECO:0000256" key="1">
    <source>
        <dbReference type="ARBA" id="ARBA00003747"/>
    </source>
</evidence>
<proteinExistence type="predicted"/>
<comment type="caution">
    <text evidence="18">The sequence shown here is derived from an EMBL/GenBank/DDBJ whole genome shotgun (WGS) entry which is preliminary data.</text>
</comment>
<dbReference type="InterPro" id="IPR000719">
    <property type="entry name" value="Prot_kinase_dom"/>
</dbReference>
<keyword evidence="9" id="KW-0418">Kinase</keyword>
<evidence type="ECO:0000256" key="14">
    <source>
        <dbReference type="ARBA" id="ARBA00048679"/>
    </source>
</evidence>
<keyword evidence="8 15" id="KW-0547">Nucleotide-binding</keyword>
<dbReference type="EMBL" id="QVQW01000057">
    <property type="protein sequence ID" value="RKU42411.1"/>
    <property type="molecule type" value="Genomic_DNA"/>
</dbReference>
<organism evidence="18 19">
    <name type="scientific">Coniochaeta pulveracea</name>
    <dbReference type="NCBI Taxonomy" id="177199"/>
    <lineage>
        <taxon>Eukaryota</taxon>
        <taxon>Fungi</taxon>
        <taxon>Dikarya</taxon>
        <taxon>Ascomycota</taxon>
        <taxon>Pezizomycotina</taxon>
        <taxon>Sordariomycetes</taxon>
        <taxon>Sordariomycetidae</taxon>
        <taxon>Coniochaetales</taxon>
        <taxon>Coniochaetaceae</taxon>
        <taxon>Coniochaeta</taxon>
    </lineage>
</organism>
<gene>
    <name evidence="18" type="ORF">DL546_005237</name>
</gene>
<dbReference type="Proteomes" id="UP000275385">
    <property type="component" value="Unassembled WGS sequence"/>
</dbReference>
<dbReference type="InterPro" id="IPR011009">
    <property type="entry name" value="Kinase-like_dom_sf"/>
</dbReference>
<evidence type="ECO:0000313" key="18">
    <source>
        <dbReference type="EMBL" id="RKU42411.1"/>
    </source>
</evidence>
<comment type="function">
    <text evidence="1">Component of the EKC/KEOPS complex that is required for the formation of a threonylcarbamoyl group on adenosine at position 37 (t(6)A37) in tRNAs that read codons beginning with adenine. The complex is probably involved in the transfer of the threonylcarbamoyl moiety of threonylcarbamoyl-AMP (TC-AMP) to the N6 group of A37. BUD32 has ATPase activity in the context of the EKC/KEOPS complex and likely plays a supporting role to the catalytic subunit KAE1. The EKC/KEOPS complex also promotes both telomere uncapping and telomere elongation. The complex is required for efficient recruitment of transcriptional coactivators.</text>
</comment>
<comment type="catalytic activity">
    <reaction evidence="13">
        <text>L-threonyl-[protein] + ATP = O-phospho-L-threonyl-[protein] + ADP + H(+)</text>
        <dbReference type="Rhea" id="RHEA:46608"/>
        <dbReference type="Rhea" id="RHEA-COMP:11060"/>
        <dbReference type="Rhea" id="RHEA-COMP:11605"/>
        <dbReference type="ChEBI" id="CHEBI:15378"/>
        <dbReference type="ChEBI" id="CHEBI:30013"/>
        <dbReference type="ChEBI" id="CHEBI:30616"/>
        <dbReference type="ChEBI" id="CHEBI:61977"/>
        <dbReference type="ChEBI" id="CHEBI:456216"/>
        <dbReference type="EC" id="2.7.11.1"/>
    </reaction>
</comment>
<dbReference type="AlphaFoldDB" id="A0A420Y3F6"/>
<evidence type="ECO:0000256" key="10">
    <source>
        <dbReference type="ARBA" id="ARBA00022840"/>
    </source>
</evidence>
<feature type="binding site" evidence="15">
    <location>
        <position position="100"/>
    </location>
    <ligand>
        <name>ATP</name>
        <dbReference type="ChEBI" id="CHEBI:30616"/>
    </ligand>
</feature>
<dbReference type="PROSITE" id="PS00109">
    <property type="entry name" value="PROTEIN_KINASE_TYR"/>
    <property type="match status" value="1"/>
</dbReference>
<dbReference type="EC" id="2.7.11.1" evidence="3"/>
<evidence type="ECO:0000256" key="9">
    <source>
        <dbReference type="ARBA" id="ARBA00022777"/>
    </source>
</evidence>
<comment type="catalytic activity">
    <reaction evidence="14">
        <text>L-seryl-[protein] + ATP = O-phospho-L-seryl-[protein] + ADP + H(+)</text>
        <dbReference type="Rhea" id="RHEA:17989"/>
        <dbReference type="Rhea" id="RHEA-COMP:9863"/>
        <dbReference type="Rhea" id="RHEA-COMP:11604"/>
        <dbReference type="ChEBI" id="CHEBI:15378"/>
        <dbReference type="ChEBI" id="CHEBI:29999"/>
        <dbReference type="ChEBI" id="CHEBI:30616"/>
        <dbReference type="ChEBI" id="CHEBI:83421"/>
        <dbReference type="ChEBI" id="CHEBI:456216"/>
        <dbReference type="EC" id="2.7.11.1"/>
    </reaction>
</comment>
<dbReference type="GO" id="GO:0043484">
    <property type="term" value="P:regulation of RNA splicing"/>
    <property type="evidence" value="ECO:0007669"/>
    <property type="project" value="TreeGrafter"/>
</dbReference>
<feature type="region of interest" description="Disordered" evidence="16">
    <location>
        <begin position="1"/>
        <end position="24"/>
    </location>
</feature>
<dbReference type="PANTHER" id="PTHR45646">
    <property type="entry name" value="SERINE/THREONINE-PROTEIN KINASE DOA-RELATED"/>
    <property type="match status" value="1"/>
</dbReference>
<evidence type="ECO:0000256" key="3">
    <source>
        <dbReference type="ARBA" id="ARBA00012513"/>
    </source>
</evidence>
<dbReference type="Pfam" id="PF00069">
    <property type="entry name" value="Pkinase"/>
    <property type="match status" value="1"/>
</dbReference>
<evidence type="ECO:0000256" key="7">
    <source>
        <dbReference type="ARBA" id="ARBA00022679"/>
    </source>
</evidence>
<feature type="domain" description="Protein kinase" evidence="17">
    <location>
        <begin position="71"/>
        <end position="445"/>
    </location>
</feature>
<dbReference type="InterPro" id="IPR051175">
    <property type="entry name" value="CLK_kinases"/>
</dbReference>
<evidence type="ECO:0000259" key="17">
    <source>
        <dbReference type="PROSITE" id="PS50011"/>
    </source>
</evidence>
<dbReference type="SUPFAM" id="SSF56112">
    <property type="entry name" value="Protein kinase-like (PK-like)"/>
    <property type="match status" value="1"/>
</dbReference>
<dbReference type="PANTHER" id="PTHR45646:SF11">
    <property type="entry name" value="SERINE_THREONINE-PROTEIN KINASE DOA"/>
    <property type="match status" value="1"/>
</dbReference>
<dbReference type="GO" id="GO:0004674">
    <property type="term" value="F:protein serine/threonine kinase activity"/>
    <property type="evidence" value="ECO:0007669"/>
    <property type="project" value="UniProtKB-KW"/>
</dbReference>
<sequence>MAASTHDIEDVEMEGEYSDAMSDSGSGDGIVDISSHGTYLDRVHESLEGLEEYQDGGYHPVYLGDVLGSRYRVIHKLGHGESGTIWLCRDTHKDSYVAVKIFTANMAPENLADLRLAQLDTTALGAGFLAIPMNHFSVQGPNGTHQCIVLPVLGPCVSPKLWLRIEGDAGPFLRKLAGQAAQAMGFLHKHGICHGDFRPSNILVKLTNLDHLPEEQILSLIGQPVKIDVHTASRDPLPASTPQYLVPSADMSLLGNECFTDQICVIDFAQAYPVSSTPAELSIPECYLPPEVLLRKPNSIGPACDLWALGCTLFEIRQQISLFYMVFDEDELLAEMVRLFGRFPEGWWRKWEASGDFFDENGRWLGDGDEDDMDGDEKKDGSLEAALGRPVEVVQAGEGEDETRKRTLVTPVREQRLMADLLHKLFRYEPGKRIGVDEVLAHEWFRI</sequence>
<protein>
    <recommendedName>
        <fullName evidence="5">EKC/KEOPS complex subunit BUD32</fullName>
        <ecNumber evidence="3">2.7.11.1</ecNumber>
    </recommendedName>
    <alternativeName>
        <fullName evidence="11 12">Atypical Serine/threonine protein kinase BUD32</fullName>
    </alternativeName>
    <alternativeName>
        <fullName evidence="4">EKC/KEOPS complex subunit bud32</fullName>
    </alternativeName>
</protein>
<accession>A0A420Y3F6</accession>
<dbReference type="OrthoDB" id="5979581at2759"/>
<evidence type="ECO:0000256" key="13">
    <source>
        <dbReference type="ARBA" id="ARBA00047899"/>
    </source>
</evidence>
<evidence type="ECO:0000256" key="6">
    <source>
        <dbReference type="ARBA" id="ARBA00022527"/>
    </source>
</evidence>
<evidence type="ECO:0000256" key="15">
    <source>
        <dbReference type="PROSITE-ProRule" id="PRU10141"/>
    </source>
</evidence>
<keyword evidence="7" id="KW-0808">Transferase</keyword>
<dbReference type="GO" id="GO:0005524">
    <property type="term" value="F:ATP binding"/>
    <property type="evidence" value="ECO:0007669"/>
    <property type="project" value="UniProtKB-UniRule"/>
</dbReference>
<dbReference type="PROSITE" id="PS00107">
    <property type="entry name" value="PROTEIN_KINASE_ATP"/>
    <property type="match status" value="1"/>
</dbReference>
<dbReference type="GO" id="GO:0005634">
    <property type="term" value="C:nucleus"/>
    <property type="evidence" value="ECO:0007669"/>
    <property type="project" value="TreeGrafter"/>
</dbReference>
<keyword evidence="10 15" id="KW-0067">ATP-binding</keyword>
<evidence type="ECO:0000256" key="5">
    <source>
        <dbReference type="ARBA" id="ARBA00019973"/>
    </source>
</evidence>
<dbReference type="PROSITE" id="PS50011">
    <property type="entry name" value="PROTEIN_KINASE_DOM"/>
    <property type="match status" value="1"/>
</dbReference>